<keyword evidence="1" id="KW-1133">Transmembrane helix</keyword>
<name>A0A1G2DVY1_9BACT</name>
<keyword evidence="1" id="KW-0472">Membrane</keyword>
<evidence type="ECO:0000256" key="1">
    <source>
        <dbReference type="SAM" id="Phobius"/>
    </source>
</evidence>
<proteinExistence type="predicted"/>
<protein>
    <submittedName>
        <fullName evidence="2">Uncharacterized protein</fullName>
    </submittedName>
</protein>
<accession>A0A1G2DVY1</accession>
<organism evidence="2 3">
    <name type="scientific">Candidatus Nealsonbacteria bacterium RBG_13_37_56</name>
    <dbReference type="NCBI Taxonomy" id="1801661"/>
    <lineage>
        <taxon>Bacteria</taxon>
        <taxon>Candidatus Nealsoniibacteriota</taxon>
    </lineage>
</organism>
<dbReference type="EMBL" id="MHLW01000028">
    <property type="protein sequence ID" value="OGZ17696.1"/>
    <property type="molecule type" value="Genomic_DNA"/>
</dbReference>
<dbReference type="AlphaFoldDB" id="A0A1G2DVY1"/>
<sequence length="66" mass="7860">MNFIQKLQNQPKYIRKIILWSITIVIGLILAGLWFYFSYNNVRNFNKQSVIDGLNFPKIENLNINE</sequence>
<comment type="caution">
    <text evidence="2">The sequence shown here is derived from an EMBL/GenBank/DDBJ whole genome shotgun (WGS) entry which is preliminary data.</text>
</comment>
<evidence type="ECO:0000313" key="3">
    <source>
        <dbReference type="Proteomes" id="UP000178893"/>
    </source>
</evidence>
<evidence type="ECO:0000313" key="2">
    <source>
        <dbReference type="EMBL" id="OGZ17696.1"/>
    </source>
</evidence>
<reference evidence="2 3" key="1">
    <citation type="journal article" date="2016" name="Nat. Commun.">
        <title>Thousands of microbial genomes shed light on interconnected biogeochemical processes in an aquifer system.</title>
        <authorList>
            <person name="Anantharaman K."/>
            <person name="Brown C.T."/>
            <person name="Hug L.A."/>
            <person name="Sharon I."/>
            <person name="Castelle C.J."/>
            <person name="Probst A.J."/>
            <person name="Thomas B.C."/>
            <person name="Singh A."/>
            <person name="Wilkins M.J."/>
            <person name="Karaoz U."/>
            <person name="Brodie E.L."/>
            <person name="Williams K.H."/>
            <person name="Hubbard S.S."/>
            <person name="Banfield J.F."/>
        </authorList>
    </citation>
    <scope>NUCLEOTIDE SEQUENCE [LARGE SCALE GENOMIC DNA]</scope>
</reference>
<dbReference type="Proteomes" id="UP000178893">
    <property type="component" value="Unassembled WGS sequence"/>
</dbReference>
<feature type="transmembrane region" description="Helical" evidence="1">
    <location>
        <begin position="17"/>
        <end position="37"/>
    </location>
</feature>
<keyword evidence="1" id="KW-0812">Transmembrane</keyword>
<gene>
    <name evidence="2" type="ORF">A2V72_00135</name>
</gene>